<keyword evidence="1" id="KW-1133">Transmembrane helix</keyword>
<reference evidence="2" key="1">
    <citation type="submission" date="2023-06" db="EMBL/GenBank/DDBJ databases">
        <authorList>
            <person name="Kurt Z."/>
        </authorList>
    </citation>
    <scope>NUCLEOTIDE SEQUENCE</scope>
</reference>
<accession>A0AA86RE72</accession>
<name>A0AA86RE72_9EUKA</name>
<evidence type="ECO:0000313" key="4">
    <source>
        <dbReference type="Proteomes" id="UP001642409"/>
    </source>
</evidence>
<feature type="transmembrane region" description="Helical" evidence="1">
    <location>
        <begin position="95"/>
        <end position="117"/>
    </location>
</feature>
<keyword evidence="1" id="KW-0812">Transmembrane</keyword>
<dbReference type="Proteomes" id="UP001642409">
    <property type="component" value="Unassembled WGS sequence"/>
</dbReference>
<evidence type="ECO:0000313" key="2">
    <source>
        <dbReference type="EMBL" id="CAI9976351.1"/>
    </source>
</evidence>
<dbReference type="EMBL" id="CAXDID020000043">
    <property type="protein sequence ID" value="CAL6001214.1"/>
    <property type="molecule type" value="Genomic_DNA"/>
</dbReference>
<gene>
    <name evidence="3" type="ORF">HINF_LOCUS17332</name>
    <name evidence="2" type="ORF">HINF_LOCUS63996</name>
</gene>
<keyword evidence="4" id="KW-1185">Reference proteome</keyword>
<reference evidence="3 4" key="2">
    <citation type="submission" date="2024-07" db="EMBL/GenBank/DDBJ databases">
        <authorList>
            <person name="Akdeniz Z."/>
        </authorList>
    </citation>
    <scope>NUCLEOTIDE SEQUENCE [LARGE SCALE GENOMIC DNA]</scope>
</reference>
<evidence type="ECO:0000313" key="3">
    <source>
        <dbReference type="EMBL" id="CAL6001214.1"/>
    </source>
</evidence>
<sequence length="145" mass="16919">MNIFEHRLQVPLQFRHLDTQSSHLSGTTWELQDEPDISYKYEVVEEQVLPIEKSNKTRYTKYVIQMLLGISIIALLAIAITVFCQLDYKEEVTKLLLIIFSLCAIFLIIASLVYCCINDRSQVYITKYNIITDQSQYLYLQSNVV</sequence>
<dbReference type="EMBL" id="CATOUU010001173">
    <property type="protein sequence ID" value="CAI9976351.1"/>
    <property type="molecule type" value="Genomic_DNA"/>
</dbReference>
<proteinExistence type="predicted"/>
<feature type="transmembrane region" description="Helical" evidence="1">
    <location>
        <begin position="62"/>
        <end position="83"/>
    </location>
</feature>
<dbReference type="AlphaFoldDB" id="A0AA86RE72"/>
<evidence type="ECO:0000256" key="1">
    <source>
        <dbReference type="SAM" id="Phobius"/>
    </source>
</evidence>
<organism evidence="2">
    <name type="scientific">Hexamita inflata</name>
    <dbReference type="NCBI Taxonomy" id="28002"/>
    <lineage>
        <taxon>Eukaryota</taxon>
        <taxon>Metamonada</taxon>
        <taxon>Diplomonadida</taxon>
        <taxon>Hexamitidae</taxon>
        <taxon>Hexamitinae</taxon>
        <taxon>Hexamita</taxon>
    </lineage>
</organism>
<keyword evidence="1" id="KW-0472">Membrane</keyword>
<comment type="caution">
    <text evidence="2">The sequence shown here is derived from an EMBL/GenBank/DDBJ whole genome shotgun (WGS) entry which is preliminary data.</text>
</comment>
<protein>
    <submittedName>
        <fullName evidence="3">Hypothetical_protein</fullName>
    </submittedName>
</protein>